<evidence type="ECO:0000256" key="2">
    <source>
        <dbReference type="ARBA" id="ARBA00034247"/>
    </source>
</evidence>
<dbReference type="Pfam" id="PF00990">
    <property type="entry name" value="GGDEF"/>
    <property type="match status" value="1"/>
</dbReference>
<dbReference type="GO" id="GO:0043709">
    <property type="term" value="P:cell adhesion involved in single-species biofilm formation"/>
    <property type="evidence" value="ECO:0007669"/>
    <property type="project" value="TreeGrafter"/>
</dbReference>
<dbReference type="GO" id="GO:0005886">
    <property type="term" value="C:plasma membrane"/>
    <property type="evidence" value="ECO:0007669"/>
    <property type="project" value="TreeGrafter"/>
</dbReference>
<keyword evidence="6" id="KW-1185">Reference proteome</keyword>
<feature type="domain" description="GGDEF" evidence="4">
    <location>
        <begin position="156"/>
        <end position="286"/>
    </location>
</feature>
<protein>
    <recommendedName>
        <fullName evidence="1">diguanylate cyclase</fullName>
        <ecNumber evidence="1">2.7.7.65</ecNumber>
    </recommendedName>
</protein>
<dbReference type="PANTHER" id="PTHR45138:SF9">
    <property type="entry name" value="DIGUANYLATE CYCLASE DGCM-RELATED"/>
    <property type="match status" value="1"/>
</dbReference>
<dbReference type="PANTHER" id="PTHR45138">
    <property type="entry name" value="REGULATORY COMPONENTS OF SENSORY TRANSDUCTION SYSTEM"/>
    <property type="match status" value="1"/>
</dbReference>
<dbReference type="FunFam" id="3.30.70.270:FF:000001">
    <property type="entry name" value="Diguanylate cyclase domain protein"/>
    <property type="match status" value="1"/>
</dbReference>
<dbReference type="NCBIfam" id="TIGR00254">
    <property type="entry name" value="GGDEF"/>
    <property type="match status" value="1"/>
</dbReference>
<proteinExistence type="predicted"/>
<dbReference type="EMBL" id="AP021875">
    <property type="protein sequence ID" value="BBO79075.1"/>
    <property type="molecule type" value="Genomic_DNA"/>
</dbReference>
<dbReference type="InterPro" id="IPR029787">
    <property type="entry name" value="Nucleotide_cyclase"/>
</dbReference>
<dbReference type="CDD" id="cd01949">
    <property type="entry name" value="GGDEF"/>
    <property type="match status" value="1"/>
</dbReference>
<dbReference type="OrthoDB" id="5512413at2"/>
<keyword evidence="3" id="KW-1133">Transmembrane helix</keyword>
<evidence type="ECO:0000256" key="3">
    <source>
        <dbReference type="SAM" id="Phobius"/>
    </source>
</evidence>
<gene>
    <name evidence="5" type="ORF">DSCW_64920</name>
</gene>
<dbReference type="GO" id="GO:0052621">
    <property type="term" value="F:diguanylate cyclase activity"/>
    <property type="evidence" value="ECO:0007669"/>
    <property type="project" value="UniProtKB-EC"/>
</dbReference>
<evidence type="ECO:0000313" key="6">
    <source>
        <dbReference type="Proteomes" id="UP000427769"/>
    </source>
</evidence>
<feature type="transmembrane region" description="Helical" evidence="3">
    <location>
        <begin position="99"/>
        <end position="115"/>
    </location>
</feature>
<dbReference type="SMART" id="SM00267">
    <property type="entry name" value="GGDEF"/>
    <property type="match status" value="1"/>
</dbReference>
<dbReference type="KEGG" id="dwd:DSCW_64920"/>
<name>A0A5K7ZE51_9BACT</name>
<dbReference type="Gene3D" id="3.30.70.270">
    <property type="match status" value="1"/>
</dbReference>
<keyword evidence="3" id="KW-0812">Transmembrane</keyword>
<sequence>MTTTDPIYDQKEALVARGKPLLLTAIVALICGIGWIRFLTGPEFAFSLLYLPPIVAATWFFGLFWGTFSALLSTLSILLADFSLIDRFSNPYIPLANESFRLIIFLFIVFIIFRYKKILARHKELAMMDPLTRIANRRAFFHLAGTEIDRSRRYSHPFSVMVIDVDDFKQINDRFGHDAGDHLLVTVVDTIRRHIRGIDIVARFGGDEFVVLLVKTGEEAAAMVARKLKSRLLKVVNENRWPVTFSIGVATYHSVPENVEETIKAADRLMYQVKHEGKNDIRHAVLKN</sequence>
<keyword evidence="3" id="KW-0472">Membrane</keyword>
<evidence type="ECO:0000259" key="4">
    <source>
        <dbReference type="PROSITE" id="PS50887"/>
    </source>
</evidence>
<dbReference type="InterPro" id="IPR043128">
    <property type="entry name" value="Rev_trsase/Diguanyl_cyclase"/>
</dbReference>
<dbReference type="InterPro" id="IPR050469">
    <property type="entry name" value="Diguanylate_Cyclase"/>
</dbReference>
<evidence type="ECO:0000313" key="5">
    <source>
        <dbReference type="EMBL" id="BBO79075.1"/>
    </source>
</evidence>
<dbReference type="Proteomes" id="UP000427769">
    <property type="component" value="Chromosome"/>
</dbReference>
<dbReference type="SUPFAM" id="SSF55073">
    <property type="entry name" value="Nucleotide cyclase"/>
    <property type="match status" value="1"/>
</dbReference>
<dbReference type="AlphaFoldDB" id="A0A5K7ZE51"/>
<organism evidence="5 6">
    <name type="scientific">Desulfosarcina widdelii</name>
    <dbReference type="NCBI Taxonomy" id="947919"/>
    <lineage>
        <taxon>Bacteria</taxon>
        <taxon>Pseudomonadati</taxon>
        <taxon>Thermodesulfobacteriota</taxon>
        <taxon>Desulfobacteria</taxon>
        <taxon>Desulfobacterales</taxon>
        <taxon>Desulfosarcinaceae</taxon>
        <taxon>Desulfosarcina</taxon>
    </lineage>
</organism>
<dbReference type="RefSeq" id="WP_155307641.1">
    <property type="nucleotide sequence ID" value="NZ_AP021875.1"/>
</dbReference>
<dbReference type="InterPro" id="IPR000160">
    <property type="entry name" value="GGDEF_dom"/>
</dbReference>
<feature type="transmembrane region" description="Helical" evidence="3">
    <location>
        <begin position="50"/>
        <end position="79"/>
    </location>
</feature>
<evidence type="ECO:0000256" key="1">
    <source>
        <dbReference type="ARBA" id="ARBA00012528"/>
    </source>
</evidence>
<dbReference type="GO" id="GO:1902201">
    <property type="term" value="P:negative regulation of bacterial-type flagellum-dependent cell motility"/>
    <property type="evidence" value="ECO:0007669"/>
    <property type="project" value="TreeGrafter"/>
</dbReference>
<dbReference type="EC" id="2.7.7.65" evidence="1"/>
<feature type="transmembrane region" description="Helical" evidence="3">
    <location>
        <begin position="20"/>
        <end position="38"/>
    </location>
</feature>
<accession>A0A5K7ZE51</accession>
<reference evidence="5 6" key="1">
    <citation type="submission" date="2019-11" db="EMBL/GenBank/DDBJ databases">
        <title>Comparative genomics of hydrocarbon-degrading Desulfosarcina strains.</title>
        <authorList>
            <person name="Watanabe M."/>
            <person name="Kojima H."/>
            <person name="Fukui M."/>
        </authorList>
    </citation>
    <scope>NUCLEOTIDE SEQUENCE [LARGE SCALE GENOMIC DNA]</scope>
    <source>
        <strain evidence="5 6">PP31</strain>
    </source>
</reference>
<comment type="catalytic activity">
    <reaction evidence="2">
        <text>2 GTP = 3',3'-c-di-GMP + 2 diphosphate</text>
        <dbReference type="Rhea" id="RHEA:24898"/>
        <dbReference type="ChEBI" id="CHEBI:33019"/>
        <dbReference type="ChEBI" id="CHEBI:37565"/>
        <dbReference type="ChEBI" id="CHEBI:58805"/>
        <dbReference type="EC" id="2.7.7.65"/>
    </reaction>
</comment>
<dbReference type="PROSITE" id="PS50887">
    <property type="entry name" value="GGDEF"/>
    <property type="match status" value="1"/>
</dbReference>